<evidence type="ECO:0000313" key="3">
    <source>
        <dbReference type="Proteomes" id="UP000000600"/>
    </source>
</evidence>
<reference evidence="2 3" key="1">
    <citation type="journal article" date="2006" name="Nature">
        <title>Global trends of whole-genome duplications revealed by the ciliate Paramecium tetraurelia.</title>
        <authorList>
            <consortium name="Genoscope"/>
            <person name="Aury J.-M."/>
            <person name="Jaillon O."/>
            <person name="Duret L."/>
            <person name="Noel B."/>
            <person name="Jubin C."/>
            <person name="Porcel B.M."/>
            <person name="Segurens B."/>
            <person name="Daubin V."/>
            <person name="Anthouard V."/>
            <person name="Aiach N."/>
            <person name="Arnaiz O."/>
            <person name="Billaut A."/>
            <person name="Beisson J."/>
            <person name="Blanc I."/>
            <person name="Bouhouche K."/>
            <person name="Camara F."/>
            <person name="Duharcourt S."/>
            <person name="Guigo R."/>
            <person name="Gogendeau D."/>
            <person name="Katinka M."/>
            <person name="Keller A.-M."/>
            <person name="Kissmehl R."/>
            <person name="Klotz C."/>
            <person name="Koll F."/>
            <person name="Le Moue A."/>
            <person name="Lepere C."/>
            <person name="Malinsky S."/>
            <person name="Nowacki M."/>
            <person name="Nowak J.K."/>
            <person name="Plattner H."/>
            <person name="Poulain J."/>
            <person name="Ruiz F."/>
            <person name="Serrano V."/>
            <person name="Zagulski M."/>
            <person name="Dessen P."/>
            <person name="Betermier M."/>
            <person name="Weissenbach J."/>
            <person name="Scarpelli C."/>
            <person name="Schachter V."/>
            <person name="Sperling L."/>
            <person name="Meyer E."/>
            <person name="Cohen J."/>
            <person name="Wincker P."/>
        </authorList>
    </citation>
    <scope>NUCLEOTIDE SEQUENCE [LARGE SCALE GENOMIC DNA]</scope>
    <source>
        <strain evidence="2 3">Stock d4-2</strain>
    </source>
</reference>
<feature type="transmembrane region" description="Helical" evidence="1">
    <location>
        <begin position="1375"/>
        <end position="1396"/>
    </location>
</feature>
<feature type="transmembrane region" description="Helical" evidence="1">
    <location>
        <begin position="1490"/>
        <end position="1516"/>
    </location>
</feature>
<feature type="transmembrane region" description="Helical" evidence="1">
    <location>
        <begin position="1290"/>
        <end position="1311"/>
    </location>
</feature>
<feature type="transmembrane region" description="Helical" evidence="1">
    <location>
        <begin position="1565"/>
        <end position="1587"/>
    </location>
</feature>
<feature type="transmembrane region" description="Helical" evidence="1">
    <location>
        <begin position="1231"/>
        <end position="1249"/>
    </location>
</feature>
<dbReference type="EMBL" id="CT868670">
    <property type="protein sequence ID" value="CAK92783.1"/>
    <property type="molecule type" value="Genomic_DNA"/>
</dbReference>
<dbReference type="Proteomes" id="UP000000600">
    <property type="component" value="Unassembled WGS sequence"/>
</dbReference>
<evidence type="ECO:0000256" key="1">
    <source>
        <dbReference type="SAM" id="Phobius"/>
    </source>
</evidence>
<evidence type="ECO:0000313" key="2">
    <source>
        <dbReference type="EMBL" id="CAK92783.1"/>
    </source>
</evidence>
<dbReference type="GeneID" id="5045968"/>
<name>A0EBW6_PARTE</name>
<dbReference type="HOGENOM" id="CLU_002683_1_0_1"/>
<dbReference type="InParanoid" id="A0EBW6"/>
<sequence length="1689" mass="195966">MNIKFVNLNIIDSTIFEVIPFARESEFIISKFIFENCTFTNTTIFKFKNNIKVTILDLIVVNCKFLNSQFAFFQFDLTLQSNVNIQFLIIKNSDFQQSYIIKNADSLKLNNVSLLQNTFLFTQIIEFRNSLIIHDILIQGNTLVQSQIIIKISTTQVESSVIIDQLVFEENYNTNSSIFITDFSVQNGLDIYLMNLHLNQNQQIQEESFSTYLFDINCLNLSIHNFLTRNSDYFNYFNLIAITNIKVYNIIFQRPQLKTKVPLYLDCIESMNLNSQLFYVQGFNYLELVSITIMNYKSIDQSFISIFSNILKTMKDNEIISISDLKFIGNTLLKINLRSIFSLMSIYSEKSQQITINNIQFEENIYHQYIDDSSQNTASLLFINSQQSSVIVSNLSCQLNVLTNSTSSYILIKSKMISLSKFTIQNHNILNTKILFSLFDFELKNALNQNQINQILQRILRIQNKEGVLYLTAEYCSISTGTLQNILSLNSQLFNIHTLGIGIIKIDNINIISIESLDLQNSESDGCFAISSQNSLLQLELLNIYLMDVQNTFASPIIFIQPSKNKNSISIRNITATNCFSLMNLLLKTEFPSMNLKNNKVLIENVKITQNKLDLFQYLQKFNSLSSIDMQRVLNDNGVIIVYGCILTVRKFVFEGVLQSSILRVGDAFRVNIEKIHLNQISMVLKGNLIHIVQSSYTECVVRMQDVVFSNITIIESFEFKNLSSSQNIIELVDSKCGLINDIRISIFYGSDIGFEQFFDQLISESNQQGSLIYFQSQSNPIKIVLSSISATYVRASSIFNAILYFDLSSLSSIDIRDFNCFWNNLNRYGCIFAQSNDKQNSNIRLENSIFYSNKGGFGTGIYTKNGRVVVHNSKIMKNQAEVQGGGLNLQLKKNEFLIKNTFIQENQANEAGGIYLNGDMNLNNQNFINSILLFNKAKIITLELIGKMFSIQKVYEKILINFLNIDPYYIIEQGKIIQAKVLVLPSNQVIKKYLLFNPNNQKFQKYIYEFSVIFKNSLNEQVISFTNSTCVIKEQILSEDRLELSKNPQMTSFKTTYGNFDLSELQFSFDPYMENNKQQQILIICQPNNTFAELYYNIKIATLKCQLGEFYMSNSCQPCQSNQGYYSVTYNTTKCSIFDKNKFENITSNQINLKVGYWRPNQFSDNIESCFKYPNICRGGWFVGDQLCLSGYLGGLCEECDKYNIRGHGYYFINQYSMLCYQCDQPSNRILLFIVASIWQLASTLLTLSSIEKSNKQFILCKLRQKFSNIIFKLNLDHGSIIIKLFLNYLWIFSAIFSFNISFTFSFNFIDQTSNPSYFMANNLDCFLSKMNDIQLIYLRIITMFILMLCILLFIYIGFMIIELIYKKQFDASILSITALYLYVSNYASLIKQFFSLLAKRQISDINYIQGDVSLIFGTPNHIKWILSFVIPGLGLIGWLLPFTLLILLYVKRHQIESVKFRKHFCYLFNEYNKENFFWEWVKLAQKTFVIVILTYFETNIYLKASLLGLCLLLYQQYALEQQPYIIFPFNKLDVKTGQICSISIFLAVIKYICEQQDNYTTSFIIQMMLVFLCIRLSFPFFKSLITLYHKKYKKQILLQLLNLTKILRCTSCIDRYLRNKLILWNQKEQRIKSIFYKLRHHLIYISKLQLEQQKQNQKSNRSLTSFIPPESLPRYKQLKACISSSQL</sequence>
<dbReference type="OMA" id="INVECKQ"/>
<keyword evidence="1" id="KW-1133">Transmembrane helix</keyword>
<keyword evidence="1" id="KW-0812">Transmembrane</keyword>
<dbReference type="eggNOG" id="KOG3525">
    <property type="taxonomic scope" value="Eukaryota"/>
</dbReference>
<organism evidence="2 3">
    <name type="scientific">Paramecium tetraurelia</name>
    <dbReference type="NCBI Taxonomy" id="5888"/>
    <lineage>
        <taxon>Eukaryota</taxon>
        <taxon>Sar</taxon>
        <taxon>Alveolata</taxon>
        <taxon>Ciliophora</taxon>
        <taxon>Intramacronucleata</taxon>
        <taxon>Oligohymenophorea</taxon>
        <taxon>Peniculida</taxon>
        <taxon>Parameciidae</taxon>
        <taxon>Paramecium</taxon>
    </lineage>
</organism>
<feature type="transmembrane region" description="Helical" evidence="1">
    <location>
        <begin position="1426"/>
        <end position="1452"/>
    </location>
</feature>
<dbReference type="PANTHER" id="PTHR11319:SF35">
    <property type="entry name" value="OUTER MEMBRANE PROTEIN PMPC-RELATED"/>
    <property type="match status" value="1"/>
</dbReference>
<accession>A0EBW6</accession>
<dbReference type="STRING" id="5888.A0EBW6"/>
<evidence type="ECO:0008006" key="4">
    <source>
        <dbReference type="Google" id="ProtNLM"/>
    </source>
</evidence>
<dbReference type="KEGG" id="ptm:GSPATT00025518001"/>
<proteinExistence type="predicted"/>
<keyword evidence="3" id="KW-1185">Reference proteome</keyword>
<keyword evidence="1" id="KW-0472">Membrane</keyword>
<dbReference type="OrthoDB" id="77931at2759"/>
<dbReference type="PANTHER" id="PTHR11319">
    <property type="entry name" value="G PROTEIN-COUPLED RECEPTOR-RELATED"/>
    <property type="match status" value="1"/>
</dbReference>
<dbReference type="RefSeq" id="XP_001460180.1">
    <property type="nucleotide sequence ID" value="XM_001460143.1"/>
</dbReference>
<protein>
    <recommendedName>
        <fullName evidence="4">Transmembrane protein</fullName>
    </recommendedName>
</protein>
<feature type="transmembrane region" description="Helical" evidence="1">
    <location>
        <begin position="1338"/>
        <end position="1363"/>
    </location>
</feature>
<gene>
    <name evidence="2" type="ORF">GSPATT00025518001</name>
</gene>